<dbReference type="SUPFAM" id="SSF51735">
    <property type="entry name" value="NAD(P)-binding Rossmann-fold domains"/>
    <property type="match status" value="1"/>
</dbReference>
<name>A0A250I8U5_9BACT</name>
<keyword evidence="2" id="KW-0560">Oxidoreductase</keyword>
<comment type="similarity">
    <text evidence="1">Belongs to the short-chain dehydrogenases/reductases (SDR) family.</text>
</comment>
<evidence type="ECO:0000313" key="4">
    <source>
        <dbReference type="EMBL" id="ATB27628.1"/>
    </source>
</evidence>
<dbReference type="PRINTS" id="PR00081">
    <property type="entry name" value="GDHRDH"/>
</dbReference>
<dbReference type="Gene3D" id="3.40.50.720">
    <property type="entry name" value="NAD(P)-binding Rossmann-like Domain"/>
    <property type="match status" value="1"/>
</dbReference>
<proteinExistence type="inferred from homology"/>
<dbReference type="NCBIfam" id="NF004845">
    <property type="entry name" value="PRK06196.1"/>
    <property type="match status" value="1"/>
</dbReference>
<gene>
    <name evidence="4" type="ORF">MEBOL_001072</name>
</gene>
<evidence type="ECO:0000256" key="1">
    <source>
        <dbReference type="ARBA" id="ARBA00006484"/>
    </source>
</evidence>
<dbReference type="PANTHER" id="PTHR24320:SF148">
    <property type="entry name" value="NAD(P)-BINDING ROSSMANN-FOLD SUPERFAMILY PROTEIN"/>
    <property type="match status" value="1"/>
</dbReference>
<dbReference type="PANTHER" id="PTHR24320">
    <property type="entry name" value="RETINOL DEHYDROGENASE"/>
    <property type="match status" value="1"/>
</dbReference>
<evidence type="ECO:0000256" key="3">
    <source>
        <dbReference type="ARBA" id="ARBA00071493"/>
    </source>
</evidence>
<dbReference type="RefSeq" id="WP_095976407.1">
    <property type="nucleotide sequence ID" value="NZ_CP022163.1"/>
</dbReference>
<dbReference type="GO" id="GO:0016491">
    <property type="term" value="F:oxidoreductase activity"/>
    <property type="evidence" value="ECO:0007669"/>
    <property type="project" value="UniProtKB-KW"/>
</dbReference>
<evidence type="ECO:0000256" key="2">
    <source>
        <dbReference type="ARBA" id="ARBA00023002"/>
    </source>
</evidence>
<accession>A0A250I8U5</accession>
<dbReference type="Proteomes" id="UP000217289">
    <property type="component" value="Chromosome"/>
</dbReference>
<dbReference type="OrthoDB" id="109589at2"/>
<dbReference type="KEGG" id="mbd:MEBOL_001072"/>
<protein>
    <recommendedName>
        <fullName evidence="3">Probable oxidoreductase</fullName>
    </recommendedName>
</protein>
<dbReference type="InterPro" id="IPR036291">
    <property type="entry name" value="NAD(P)-bd_dom_sf"/>
</dbReference>
<keyword evidence="5" id="KW-1185">Reference proteome</keyword>
<dbReference type="AlphaFoldDB" id="A0A250I8U5"/>
<dbReference type="FunFam" id="3.40.50.720:FF:000594">
    <property type="entry name" value="Short-chain oxidoreductase"/>
    <property type="match status" value="1"/>
</dbReference>
<sequence>MRTEQSPLNSGFGFHTTAEQVLAGRDLRGFHAIVTGGYSGIGVETVRALVRAGARVVVPARDLDKARRTLRDIPEAELERLDLGDPESIDAFAARYVASGRPLHVLIQSAGVMACPLERDGRGFERQFATNHLGHFLLTAGLWPALRRAEAARVVSVSSLGHRICAVDFDDPHFAHRPYDKWIAYGQSKTANALFALELDRRARGHGVRAFSLHPGEILTDLVRHLSPEDLRRVGAIDATGNIQPPEVTGFKTVAQGAATQVWCATSPQLDGRGGVYCEDCDIAPAVGGDSPEKRGVRPWARDAAAARRLWELSEQQLGREFFIG</sequence>
<reference evidence="4 5" key="1">
    <citation type="submission" date="2017-06" db="EMBL/GenBank/DDBJ databases">
        <authorList>
            <person name="Kim H.J."/>
            <person name="Triplett B.A."/>
        </authorList>
    </citation>
    <scope>NUCLEOTIDE SEQUENCE [LARGE SCALE GENOMIC DNA]</scope>
    <source>
        <strain evidence="4 5">DSM 14713</strain>
    </source>
</reference>
<evidence type="ECO:0000313" key="5">
    <source>
        <dbReference type="Proteomes" id="UP000217289"/>
    </source>
</evidence>
<dbReference type="Pfam" id="PF00106">
    <property type="entry name" value="adh_short"/>
    <property type="match status" value="1"/>
</dbReference>
<dbReference type="InterPro" id="IPR002347">
    <property type="entry name" value="SDR_fam"/>
</dbReference>
<dbReference type="EMBL" id="CP022163">
    <property type="protein sequence ID" value="ATB27628.1"/>
    <property type="molecule type" value="Genomic_DNA"/>
</dbReference>
<organism evidence="4 5">
    <name type="scientific">Melittangium boletus DSM 14713</name>
    <dbReference type="NCBI Taxonomy" id="1294270"/>
    <lineage>
        <taxon>Bacteria</taxon>
        <taxon>Pseudomonadati</taxon>
        <taxon>Myxococcota</taxon>
        <taxon>Myxococcia</taxon>
        <taxon>Myxococcales</taxon>
        <taxon>Cystobacterineae</taxon>
        <taxon>Archangiaceae</taxon>
        <taxon>Melittangium</taxon>
    </lineage>
</organism>